<evidence type="ECO:0000259" key="2">
    <source>
        <dbReference type="Pfam" id="PF18984"/>
    </source>
</evidence>
<comment type="caution">
    <text evidence="3">The sequence shown here is derived from an EMBL/GenBank/DDBJ whole genome shotgun (WGS) entry which is preliminary data.</text>
</comment>
<keyword evidence="4" id="KW-1185">Reference proteome</keyword>
<reference evidence="3 4" key="1">
    <citation type="submission" date="2021-10" db="EMBL/GenBank/DDBJ databases">
        <title>Anaerobic single-cell dispensing facilitates the cultivation of human gut bacteria.</title>
        <authorList>
            <person name="Afrizal A."/>
        </authorList>
    </citation>
    <scope>NUCLEOTIDE SEQUENCE [LARGE SCALE GENOMIC DNA]</scope>
    <source>
        <strain evidence="3 4">CLA-AA-H277</strain>
    </source>
</reference>
<dbReference type="Proteomes" id="UP001197875">
    <property type="component" value="Unassembled WGS sequence"/>
</dbReference>
<gene>
    <name evidence="3" type="ORF">LKD71_04350</name>
</gene>
<evidence type="ECO:0000313" key="4">
    <source>
        <dbReference type="Proteomes" id="UP001197875"/>
    </source>
</evidence>
<dbReference type="Pfam" id="PF18984">
    <property type="entry name" value="DUF5717_N"/>
    <property type="match status" value="1"/>
</dbReference>
<evidence type="ECO:0000313" key="3">
    <source>
        <dbReference type="EMBL" id="MCC2189059.1"/>
    </source>
</evidence>
<evidence type="ECO:0000259" key="1">
    <source>
        <dbReference type="Pfam" id="PF18983"/>
    </source>
</evidence>
<dbReference type="InterPro" id="IPR043774">
    <property type="entry name" value="DUF5717_C"/>
</dbReference>
<dbReference type="EMBL" id="JAJEPR010000005">
    <property type="protein sequence ID" value="MCC2189059.1"/>
    <property type="molecule type" value="Genomic_DNA"/>
</dbReference>
<feature type="domain" description="DUF5717" evidence="2">
    <location>
        <begin position="13"/>
        <end position="878"/>
    </location>
</feature>
<feature type="domain" description="DUF5717" evidence="1">
    <location>
        <begin position="881"/>
        <end position="1186"/>
    </location>
</feature>
<organism evidence="3 4">
    <name type="scientific">Fusicatenibacter faecihominis</name>
    <dbReference type="NCBI Taxonomy" id="2881276"/>
    <lineage>
        <taxon>Bacteria</taxon>
        <taxon>Bacillati</taxon>
        <taxon>Bacillota</taxon>
        <taxon>Clostridia</taxon>
        <taxon>Lachnospirales</taxon>
        <taxon>Lachnospiraceae</taxon>
        <taxon>Fusicatenibacter</taxon>
    </lineage>
</organism>
<name>A0AAE3J5G3_9FIRM</name>
<sequence>MKANEKVQVKVLKRRIEQLLNGIFEYETPKLQISEDKIEAKVREGKQVRGSFSLENPAQKKVKGFLYAESPRVAFEPAAFSAISEKVIYEIDTTGMEKGDVLEGKLTVASSLGEYAIPYRIEIEAPEVKELEKPCESLEDFVTLAQKDFQKAYVFFASGSFGEFLKEKAPKLRLLYEGFQNEAMSYRSMEEFLVSAGLKEPVVIQADKTEASYDTMPQTIRESLTLTKSTWGFFKLEVTSDAPFLKVEKPVVTTDEFIGSTYTLNYLIDREELHAGRNFGRIHIHGVGTDLTFEVRVHGGILRKKDGNLKEQHRELAALYDCYMDFRLKRIQAETWVERSIRAWDEYTKAGGTGTMMELIHIHLLFSAGKEEEACFLLDRIEQQRNHLTAPEQQGYFLYLTTFYNKDKKYIDYVEEKLGELSLRNPENWKLTWFLLYIRENYLRHPGQKLDAIRQQYIYGCASRIMYLEAALVLQKSPLLLKRLEDFEIRVLSFMVKEDLLNAELIMQIVELAGRYREYHPGLVDTLEKIYAKNPTKSLLRAIISLLLKGRRKDRECFVWYERGVEQDLRITGLYEYYIESMEDPIEKPLPQIIRMYFSYNNTLDYRKKAFVYANVIRNKDKDPKAYQSYRPAMEKFMVDELMLGHINDDLAFLYEIFITESLLNRRMAENLSRLLFTYRIQVEDPSIRYVLVYHEELKKEEKCPLKNGRANVQIYTENHRIFLEDENGNRYESSVPYTIKNMLTDIRFREYCLRLAPDSAGLLLNICSSEKPDRETVPKYAALLEMEEIRETYRKKLRQELLDFYCQNPGEESLYEFLHEINLTAFAKTDRYHLTELLISEGMSREAFSLAGIYGPEKVNLLSLVSLCHRMVLTMEYGEDEMLLALCHYCFVHEKYDEVILAYLLRYYDGPVERMKELWQAGKDFEADTFVLEEKILVMVMFTRNGAENTEEIFDSYRKALGRKMLLQAYVMYRAYDYLVKDQPVKEPVFRYIERGYIKGKNNEDVCLLALLRFYGELKEPDEKRRALSRELLQNFTNRGLRMAFFKNFPAEDQRACQLYDKIFVEYRANPGALVNIRYQITDGKDKGGRVITEPMTMVYEGIFVKEFTLFYGDHLKYQVIEEWNQKTKESEMLEKNYQDINLSRSSRYDLLNQMSKAFLEKNLEDAEFAVLQFKEQEALADHIFKLL</sequence>
<dbReference type="Pfam" id="PF18983">
    <property type="entry name" value="DUF5717"/>
    <property type="match status" value="1"/>
</dbReference>
<dbReference type="RefSeq" id="WP_227614505.1">
    <property type="nucleotide sequence ID" value="NZ_JAJEPR010000005.1"/>
</dbReference>
<protein>
    <submittedName>
        <fullName evidence="3">DUF5717 family protein</fullName>
    </submittedName>
</protein>
<accession>A0AAE3J5G3</accession>
<dbReference type="InterPro" id="IPR043775">
    <property type="entry name" value="DUF5717_N"/>
</dbReference>
<proteinExistence type="predicted"/>
<dbReference type="AlphaFoldDB" id="A0AAE3J5G3"/>